<dbReference type="RefSeq" id="WP_279380358.1">
    <property type="nucleotide sequence ID" value="NZ_BMJM01000005.1"/>
</dbReference>
<dbReference type="Gene3D" id="3.40.50.1010">
    <property type="entry name" value="5'-nuclease"/>
    <property type="match status" value="1"/>
</dbReference>
<comment type="function">
    <text evidence="5">Toxic component of a toxin-antitoxin (TA) system. An RNase.</text>
</comment>
<evidence type="ECO:0000313" key="8">
    <source>
        <dbReference type="Proteomes" id="UP000635071"/>
    </source>
</evidence>
<comment type="caution">
    <text evidence="7">The sequence shown here is derived from an EMBL/GenBank/DDBJ whole genome shotgun (WGS) entry which is preliminary data.</text>
</comment>
<keyword evidence="8" id="KW-1185">Reference proteome</keyword>
<comment type="similarity">
    <text evidence="5">Belongs to the PINc/VapC protein family.</text>
</comment>
<dbReference type="CDD" id="cd09871">
    <property type="entry name" value="PIN_MtVapC28-VapC30-like"/>
    <property type="match status" value="1"/>
</dbReference>
<feature type="domain" description="PIN" evidence="6">
    <location>
        <begin position="6"/>
        <end position="128"/>
    </location>
</feature>
<evidence type="ECO:0000313" key="7">
    <source>
        <dbReference type="EMBL" id="GGE10641.1"/>
    </source>
</evidence>
<proteinExistence type="inferred from homology"/>
<dbReference type="GO" id="GO:0000287">
    <property type="term" value="F:magnesium ion binding"/>
    <property type="evidence" value="ECO:0007669"/>
    <property type="project" value="UniProtKB-UniRule"/>
</dbReference>
<keyword evidence="5" id="KW-0460">Magnesium</keyword>
<evidence type="ECO:0000256" key="1">
    <source>
        <dbReference type="ARBA" id="ARBA00022649"/>
    </source>
</evidence>
<keyword evidence="4 5" id="KW-0378">Hydrolase</keyword>
<dbReference type="InterPro" id="IPR029060">
    <property type="entry name" value="PIN-like_dom_sf"/>
</dbReference>
<gene>
    <name evidence="5" type="primary">vapC</name>
    <name evidence="7" type="ORF">GCM10011529_16290</name>
</gene>
<dbReference type="InterPro" id="IPR002716">
    <property type="entry name" value="PIN_dom"/>
</dbReference>
<dbReference type="Pfam" id="PF01850">
    <property type="entry name" value="PIN"/>
    <property type="match status" value="1"/>
</dbReference>
<dbReference type="SUPFAM" id="SSF88723">
    <property type="entry name" value="PIN domain-like"/>
    <property type="match status" value="1"/>
</dbReference>
<dbReference type="GO" id="GO:0016787">
    <property type="term" value="F:hydrolase activity"/>
    <property type="evidence" value="ECO:0007669"/>
    <property type="project" value="UniProtKB-KW"/>
</dbReference>
<evidence type="ECO:0000256" key="2">
    <source>
        <dbReference type="ARBA" id="ARBA00022722"/>
    </source>
</evidence>
<evidence type="ECO:0000259" key="6">
    <source>
        <dbReference type="Pfam" id="PF01850"/>
    </source>
</evidence>
<evidence type="ECO:0000256" key="5">
    <source>
        <dbReference type="HAMAP-Rule" id="MF_00265"/>
    </source>
</evidence>
<evidence type="ECO:0000256" key="3">
    <source>
        <dbReference type="ARBA" id="ARBA00022723"/>
    </source>
</evidence>
<feature type="binding site" evidence="5">
    <location>
        <position position="102"/>
    </location>
    <ligand>
        <name>Mg(2+)</name>
        <dbReference type="ChEBI" id="CHEBI:18420"/>
    </ligand>
</feature>
<name>A0A917E7B7_9SPHN</name>
<dbReference type="GO" id="GO:0090729">
    <property type="term" value="F:toxin activity"/>
    <property type="evidence" value="ECO:0007669"/>
    <property type="project" value="UniProtKB-KW"/>
</dbReference>
<reference evidence="7" key="1">
    <citation type="journal article" date="2014" name="Int. J. Syst. Evol. Microbiol.">
        <title>Complete genome sequence of Corynebacterium casei LMG S-19264T (=DSM 44701T), isolated from a smear-ripened cheese.</title>
        <authorList>
            <consortium name="US DOE Joint Genome Institute (JGI-PGF)"/>
            <person name="Walter F."/>
            <person name="Albersmeier A."/>
            <person name="Kalinowski J."/>
            <person name="Ruckert C."/>
        </authorList>
    </citation>
    <scope>NUCLEOTIDE SEQUENCE</scope>
    <source>
        <strain evidence="7">CGMCC 1.15519</strain>
    </source>
</reference>
<reference evidence="7" key="2">
    <citation type="submission" date="2020-09" db="EMBL/GenBank/DDBJ databases">
        <authorList>
            <person name="Sun Q."/>
            <person name="Zhou Y."/>
        </authorList>
    </citation>
    <scope>NUCLEOTIDE SEQUENCE</scope>
    <source>
        <strain evidence="7">CGMCC 1.15519</strain>
    </source>
</reference>
<dbReference type="AlphaFoldDB" id="A0A917E7B7"/>
<keyword evidence="5" id="KW-0800">Toxin</keyword>
<keyword evidence="1 5" id="KW-1277">Toxin-antitoxin system</keyword>
<dbReference type="HAMAP" id="MF_00265">
    <property type="entry name" value="VapC_Nob1"/>
    <property type="match status" value="1"/>
</dbReference>
<dbReference type="Proteomes" id="UP000635071">
    <property type="component" value="Unassembled WGS sequence"/>
</dbReference>
<dbReference type="EC" id="3.1.-.-" evidence="5"/>
<comment type="cofactor">
    <cofactor evidence="5">
        <name>Mg(2+)</name>
        <dbReference type="ChEBI" id="CHEBI:18420"/>
    </cofactor>
</comment>
<dbReference type="EMBL" id="BMJM01000005">
    <property type="protein sequence ID" value="GGE10641.1"/>
    <property type="molecule type" value="Genomic_DNA"/>
</dbReference>
<feature type="binding site" evidence="5">
    <location>
        <position position="8"/>
    </location>
    <ligand>
        <name>Mg(2+)</name>
        <dbReference type="ChEBI" id="CHEBI:18420"/>
    </ligand>
</feature>
<protein>
    <recommendedName>
        <fullName evidence="5">Ribonuclease VapC</fullName>
        <shortName evidence="5">RNase VapC</shortName>
        <ecNumber evidence="5">3.1.-.-</ecNumber>
    </recommendedName>
    <alternativeName>
        <fullName evidence="5">Toxin VapC</fullName>
    </alternativeName>
</protein>
<accession>A0A917E7B7</accession>
<evidence type="ECO:0000256" key="4">
    <source>
        <dbReference type="ARBA" id="ARBA00022801"/>
    </source>
</evidence>
<keyword evidence="2 5" id="KW-0540">Nuclease</keyword>
<sequence length="137" mass="14367">MSISLVVDTSALVAIIKAEPGHAEMQLALVSQTAALPAPALVELQRVMATAGNHPDPRVLALVEAFGLQVVPFDIESANAATSANERFGTGNGRGGLLNMLDLMVYAFARVEGLPILCTGKDFASTDAKLHPASRRE</sequence>
<dbReference type="GO" id="GO:0004540">
    <property type="term" value="F:RNA nuclease activity"/>
    <property type="evidence" value="ECO:0007669"/>
    <property type="project" value="InterPro"/>
</dbReference>
<organism evidence="7 8">
    <name type="scientific">Sandarakinorhabdus glacialis</name>
    <dbReference type="NCBI Taxonomy" id="1614636"/>
    <lineage>
        <taxon>Bacteria</taxon>
        <taxon>Pseudomonadati</taxon>
        <taxon>Pseudomonadota</taxon>
        <taxon>Alphaproteobacteria</taxon>
        <taxon>Sphingomonadales</taxon>
        <taxon>Sphingosinicellaceae</taxon>
        <taxon>Sandarakinorhabdus</taxon>
    </lineage>
</organism>
<dbReference type="InterPro" id="IPR022907">
    <property type="entry name" value="VapC_family"/>
</dbReference>
<keyword evidence="3 5" id="KW-0479">Metal-binding</keyword>